<evidence type="ECO:0000313" key="2">
    <source>
        <dbReference type="Proteomes" id="UP000514713"/>
    </source>
</evidence>
<gene>
    <name evidence="1" type="ORF">HUN01_30540</name>
</gene>
<protein>
    <submittedName>
        <fullName evidence="1">Uncharacterized protein</fullName>
    </submittedName>
</protein>
<sequence>MNTKNTTSNIVPFRRWVIDCDQIKAYVLLAPDGKWHGKCFCCLSFDGLCFEGDILRMIYPTRQRAIASVQFTVRGLFENPELGSLLKIPTKEP</sequence>
<dbReference type="KEGG" id="ned:HUN01_30540"/>
<dbReference type="Proteomes" id="UP000514713">
    <property type="component" value="Chromosome"/>
</dbReference>
<organism evidence="1 2">
    <name type="scientific">Nostoc edaphicum CCNP1411</name>
    <dbReference type="NCBI Taxonomy" id="1472755"/>
    <lineage>
        <taxon>Bacteria</taxon>
        <taxon>Bacillati</taxon>
        <taxon>Cyanobacteriota</taxon>
        <taxon>Cyanophyceae</taxon>
        <taxon>Nostocales</taxon>
        <taxon>Nostocaceae</taxon>
        <taxon>Nostoc</taxon>
    </lineage>
</organism>
<dbReference type="RefSeq" id="WP_181929307.1">
    <property type="nucleotide sequence ID" value="NZ_CP054698.1"/>
</dbReference>
<evidence type="ECO:0000313" key="1">
    <source>
        <dbReference type="EMBL" id="QMS91724.1"/>
    </source>
</evidence>
<name>A0A7D7QNJ0_9NOSO</name>
<dbReference type="EMBL" id="CP054698">
    <property type="protein sequence ID" value="QMS91724.1"/>
    <property type="molecule type" value="Genomic_DNA"/>
</dbReference>
<accession>A0A7D7QNJ0</accession>
<reference evidence="2" key="1">
    <citation type="submission" date="2020-06" db="EMBL/GenBank/DDBJ databases">
        <title>Nostoc edaphicum CCNP1411 genome.</title>
        <authorList>
            <person name="Fidor A."/>
            <person name="Grabski M."/>
            <person name="Gawor J."/>
            <person name="Gromadka R."/>
            <person name="Wegrzyn G."/>
            <person name="Mazur-Marzec H."/>
        </authorList>
    </citation>
    <scope>NUCLEOTIDE SEQUENCE [LARGE SCALE GENOMIC DNA]</scope>
    <source>
        <strain evidence="2">CCNP1411</strain>
    </source>
</reference>
<dbReference type="AlphaFoldDB" id="A0A7D7QNJ0"/>
<keyword evidence="2" id="KW-1185">Reference proteome</keyword>
<proteinExistence type="predicted"/>